<comment type="caution">
    <text evidence="2">The sequence shown here is derived from an EMBL/GenBank/DDBJ whole genome shotgun (WGS) entry which is preliminary data.</text>
</comment>
<feature type="coiled-coil region" evidence="1">
    <location>
        <begin position="201"/>
        <end position="276"/>
    </location>
</feature>
<keyword evidence="3" id="KW-1185">Reference proteome</keyword>
<organism evidence="2 3">
    <name type="scientific">Fusarium torreyae</name>
    <dbReference type="NCBI Taxonomy" id="1237075"/>
    <lineage>
        <taxon>Eukaryota</taxon>
        <taxon>Fungi</taxon>
        <taxon>Dikarya</taxon>
        <taxon>Ascomycota</taxon>
        <taxon>Pezizomycotina</taxon>
        <taxon>Sordariomycetes</taxon>
        <taxon>Hypocreomycetidae</taxon>
        <taxon>Hypocreales</taxon>
        <taxon>Nectriaceae</taxon>
        <taxon>Fusarium</taxon>
    </lineage>
</organism>
<name>A0A9W8S3U0_9HYPO</name>
<dbReference type="EMBL" id="JAOQAZ010000007">
    <property type="protein sequence ID" value="KAJ4264924.1"/>
    <property type="molecule type" value="Genomic_DNA"/>
</dbReference>
<sequence length="310" mass="35653">MPLWFVDQITSAKSLNKDRFLDTMEVHWNNWAAIKLSPTEIDSWKNMVKLVYTSNIRTMTSFGDPRTWAEITVHKVLFRGEFFQSRYAALAQIKFPDANLNEWEPNKNGPTDHPSFVKNKYIRQILLSRELEQAKELAKRPWSCELEDHRSKRFCSEAPSSITEAAVEPGSVTRGTTPLISNPEDITKVFGGLESQLASVRKAAEENTKIHQQAIDALQKQHQKDIDRLQKEHQEDLKKHRKYTHDTIAFIRENHRKDTEAAKKIHEEKLSTLRATYEGAISTSDKALQEGMTALQGARLEISKLNKDKN</sequence>
<gene>
    <name evidence="2" type="ORF">NW762_005167</name>
</gene>
<evidence type="ECO:0000313" key="2">
    <source>
        <dbReference type="EMBL" id="KAJ4264924.1"/>
    </source>
</evidence>
<evidence type="ECO:0000256" key="1">
    <source>
        <dbReference type="SAM" id="Coils"/>
    </source>
</evidence>
<proteinExistence type="predicted"/>
<protein>
    <submittedName>
        <fullName evidence="2">Uncharacterized protein</fullName>
    </submittedName>
</protein>
<accession>A0A9W8S3U0</accession>
<dbReference type="Proteomes" id="UP001152049">
    <property type="component" value="Unassembled WGS sequence"/>
</dbReference>
<evidence type="ECO:0000313" key="3">
    <source>
        <dbReference type="Proteomes" id="UP001152049"/>
    </source>
</evidence>
<keyword evidence="1" id="KW-0175">Coiled coil</keyword>
<dbReference type="AlphaFoldDB" id="A0A9W8S3U0"/>
<dbReference type="OrthoDB" id="5081826at2759"/>
<reference evidence="2" key="1">
    <citation type="submission" date="2022-09" db="EMBL/GenBank/DDBJ databases">
        <title>Fusarium specimens isolated from Avocado Roots.</title>
        <authorList>
            <person name="Stajich J."/>
            <person name="Roper C."/>
            <person name="Heimlech-Rivalta G."/>
        </authorList>
    </citation>
    <scope>NUCLEOTIDE SEQUENCE</scope>
    <source>
        <strain evidence="2">CF00136</strain>
    </source>
</reference>